<organism evidence="2 3">
    <name type="scientific">Fodinibacter luteus</name>
    <dbReference type="NCBI Taxonomy" id="552064"/>
    <lineage>
        <taxon>Bacteria</taxon>
        <taxon>Bacillati</taxon>
        <taxon>Actinomycetota</taxon>
        <taxon>Actinomycetes</taxon>
        <taxon>Micrococcales</taxon>
        <taxon>Intrasporangiaceae</taxon>
        <taxon>Fodinibacter (ex Wang et al. 2009)</taxon>
    </lineage>
</organism>
<dbReference type="EMBL" id="BAABGM010000025">
    <property type="protein sequence ID" value="GAA4412806.1"/>
    <property type="molecule type" value="Genomic_DNA"/>
</dbReference>
<protein>
    <recommendedName>
        <fullName evidence="1">SCP2 domain-containing protein</fullName>
    </recommendedName>
</protein>
<proteinExistence type="predicted"/>
<dbReference type="InterPro" id="IPR003033">
    <property type="entry name" value="SCP2_sterol-bd_dom"/>
</dbReference>
<sequence length="149" mass="16055">MYLHPDVLENLSATEFVALIKGMSDQQIRDDLGGGHRVETLDAIFARFPHQFRPEKAGDRSARIDFRITGGPGDTSDTYGVVVDAGTCTIHKGPSQTPDLSLMLGPAEFLKLITGTGNPAMMFMMGKIKARGDLGLASGLSSWFETPKA</sequence>
<gene>
    <name evidence="2" type="ORF">GCM10023168_35040</name>
</gene>
<evidence type="ECO:0000313" key="3">
    <source>
        <dbReference type="Proteomes" id="UP001500945"/>
    </source>
</evidence>
<accession>A0ABP8KQP2</accession>
<keyword evidence="3" id="KW-1185">Reference proteome</keyword>
<name>A0ABP8KQP2_9MICO</name>
<dbReference type="SUPFAM" id="SSF55718">
    <property type="entry name" value="SCP-like"/>
    <property type="match status" value="1"/>
</dbReference>
<evidence type="ECO:0000313" key="2">
    <source>
        <dbReference type="EMBL" id="GAA4412806.1"/>
    </source>
</evidence>
<dbReference type="Proteomes" id="UP001500945">
    <property type="component" value="Unassembled WGS sequence"/>
</dbReference>
<dbReference type="Gene3D" id="3.30.1050.10">
    <property type="entry name" value="SCP2 sterol-binding domain"/>
    <property type="match status" value="1"/>
</dbReference>
<comment type="caution">
    <text evidence="2">The sequence shown here is derived from an EMBL/GenBank/DDBJ whole genome shotgun (WGS) entry which is preliminary data.</text>
</comment>
<feature type="domain" description="SCP2" evidence="1">
    <location>
        <begin position="59"/>
        <end position="143"/>
    </location>
</feature>
<dbReference type="RefSeq" id="WP_345208367.1">
    <property type="nucleotide sequence ID" value="NZ_BAABGM010000025.1"/>
</dbReference>
<dbReference type="InterPro" id="IPR036527">
    <property type="entry name" value="SCP2_sterol-bd_dom_sf"/>
</dbReference>
<dbReference type="Pfam" id="PF02036">
    <property type="entry name" value="SCP2"/>
    <property type="match status" value="1"/>
</dbReference>
<evidence type="ECO:0000259" key="1">
    <source>
        <dbReference type="Pfam" id="PF02036"/>
    </source>
</evidence>
<reference evidence="3" key="1">
    <citation type="journal article" date="2019" name="Int. J. Syst. Evol. Microbiol.">
        <title>The Global Catalogue of Microorganisms (GCM) 10K type strain sequencing project: providing services to taxonomists for standard genome sequencing and annotation.</title>
        <authorList>
            <consortium name="The Broad Institute Genomics Platform"/>
            <consortium name="The Broad Institute Genome Sequencing Center for Infectious Disease"/>
            <person name="Wu L."/>
            <person name="Ma J."/>
        </authorList>
    </citation>
    <scope>NUCLEOTIDE SEQUENCE [LARGE SCALE GENOMIC DNA]</scope>
    <source>
        <strain evidence="3">JCM 17809</strain>
    </source>
</reference>